<keyword evidence="6" id="KW-0804">Transcription</keyword>
<keyword evidence="5 8" id="KW-0238">DNA-binding</keyword>
<proteinExistence type="predicted"/>
<evidence type="ECO:0000313" key="12">
    <source>
        <dbReference type="EMBL" id="CAI0405996.1"/>
    </source>
</evidence>
<evidence type="ECO:0000313" key="13">
    <source>
        <dbReference type="Proteomes" id="UP001154282"/>
    </source>
</evidence>
<gene>
    <name evidence="11" type="ORF">LITE_LOCUS13025</name>
    <name evidence="12" type="ORF">LITE_LOCUS13057</name>
</gene>
<feature type="region of interest" description="Disordered" evidence="9">
    <location>
        <begin position="287"/>
        <end position="325"/>
    </location>
</feature>
<evidence type="ECO:0000256" key="4">
    <source>
        <dbReference type="ARBA" id="ARBA00023015"/>
    </source>
</evidence>
<dbReference type="PROSITE" id="PS01361">
    <property type="entry name" value="ZF_DOF_1"/>
    <property type="match status" value="1"/>
</dbReference>
<evidence type="ECO:0000313" key="11">
    <source>
        <dbReference type="EMBL" id="CAI0405901.1"/>
    </source>
</evidence>
<feature type="region of interest" description="Disordered" evidence="9">
    <location>
        <begin position="41"/>
        <end position="174"/>
    </location>
</feature>
<dbReference type="PANTHER" id="PTHR31089">
    <property type="entry name" value="CYCLIC DOF FACTOR 2"/>
    <property type="match status" value="1"/>
</dbReference>
<feature type="compositionally biased region" description="Low complexity" evidence="9">
    <location>
        <begin position="393"/>
        <end position="412"/>
    </location>
</feature>
<evidence type="ECO:0000256" key="9">
    <source>
        <dbReference type="SAM" id="MobiDB-lite"/>
    </source>
</evidence>
<organism evidence="12 13">
    <name type="scientific">Linum tenue</name>
    <dbReference type="NCBI Taxonomy" id="586396"/>
    <lineage>
        <taxon>Eukaryota</taxon>
        <taxon>Viridiplantae</taxon>
        <taxon>Streptophyta</taxon>
        <taxon>Embryophyta</taxon>
        <taxon>Tracheophyta</taxon>
        <taxon>Spermatophyta</taxon>
        <taxon>Magnoliopsida</taxon>
        <taxon>eudicotyledons</taxon>
        <taxon>Gunneridae</taxon>
        <taxon>Pentapetalae</taxon>
        <taxon>rosids</taxon>
        <taxon>fabids</taxon>
        <taxon>Malpighiales</taxon>
        <taxon>Linaceae</taxon>
        <taxon>Linum</taxon>
    </lineage>
</organism>
<feature type="compositionally biased region" description="Low complexity" evidence="9">
    <location>
        <begin position="291"/>
        <end position="309"/>
    </location>
</feature>
<comment type="caution">
    <text evidence="12">The sequence shown here is derived from an EMBL/GenBank/DDBJ whole genome shotgun (WGS) entry which is preliminary data.</text>
</comment>
<feature type="compositionally biased region" description="Polar residues" evidence="9">
    <location>
        <begin position="310"/>
        <end position="321"/>
    </location>
</feature>
<dbReference type="AlphaFoldDB" id="A0AAV0J7X4"/>
<evidence type="ECO:0000256" key="1">
    <source>
        <dbReference type="ARBA" id="ARBA00022723"/>
    </source>
</evidence>
<keyword evidence="3" id="KW-0862">Zinc</keyword>
<sequence>MTDFKLFGQMIPRPLRNQLQQQQQQGNLGQRMEVVDVSASCSYAGDPSPAAAAAEIGNRDERCDGDKDEDDCTSSGSEGEGGGDERDENMENSGNDEITDENRPIGASNGDSKDPNPASSSSSAGINQRDNTAATNTDKPGQDKGGKSDQSGEATSSSSLNQDNKTLKKPDKILPCPRCNSMETKFCYYNNYNVNQPRHFCKNCQRYWTAGGTMRNVPVGAGRRKNKSASSSQQYRQIMVSEALRSAAAQSHVLSGSTTVLNFRSDSPLCESVASILNLSENAQAGFHPRGAPSGAANGNDNGDGCSSGMSVTGSTNSSDKTGIIKHGSSGGSCLPCMPAAPWPYPMATPMPPPPLMGFGPPGFPISFYPASPYWGCAVPSPWTGAPPPQQPCPSSLSPNGSSSGSSPVTSPLGKHSRDGETTRAEGSSDEPLRKMSNGIVVPKTLRIDDPNDAAKSSIWATLGISQSEKPSSINGGSMFKGFQAKGGDRIQGNGTSLTLQANPAALSRSLNFQERN</sequence>
<evidence type="ECO:0000259" key="10">
    <source>
        <dbReference type="PROSITE" id="PS50884"/>
    </source>
</evidence>
<evidence type="ECO:0000256" key="6">
    <source>
        <dbReference type="ARBA" id="ARBA00023163"/>
    </source>
</evidence>
<comment type="subcellular location">
    <subcellularLocation>
        <location evidence="8">Nucleus</location>
    </subcellularLocation>
</comment>
<accession>A0AAV0J7X4</accession>
<feature type="compositionally biased region" description="Polar residues" evidence="9">
    <location>
        <begin position="148"/>
        <end position="164"/>
    </location>
</feature>
<keyword evidence="7 8" id="KW-0539">Nucleus</keyword>
<keyword evidence="4" id="KW-0805">Transcription regulation</keyword>
<name>A0AAV0J7X4_9ROSI</name>
<evidence type="ECO:0000256" key="7">
    <source>
        <dbReference type="ARBA" id="ARBA00023242"/>
    </source>
</evidence>
<protein>
    <recommendedName>
        <fullName evidence="10">Dof-type domain-containing protein</fullName>
    </recommendedName>
</protein>
<evidence type="ECO:0000256" key="2">
    <source>
        <dbReference type="ARBA" id="ARBA00022771"/>
    </source>
</evidence>
<dbReference type="EMBL" id="CAMGYJ010000004">
    <property type="protein sequence ID" value="CAI0405996.1"/>
    <property type="molecule type" value="Genomic_DNA"/>
</dbReference>
<keyword evidence="1" id="KW-0479">Metal-binding</keyword>
<dbReference type="InterPro" id="IPR003851">
    <property type="entry name" value="Znf_Dof"/>
</dbReference>
<reference evidence="12" key="1">
    <citation type="submission" date="2022-08" db="EMBL/GenBank/DDBJ databases">
        <authorList>
            <person name="Gutierrez-Valencia J."/>
        </authorList>
    </citation>
    <scope>NUCLEOTIDE SEQUENCE</scope>
</reference>
<dbReference type="GO" id="GO:0003700">
    <property type="term" value="F:DNA-binding transcription factor activity"/>
    <property type="evidence" value="ECO:0007669"/>
    <property type="project" value="InterPro"/>
</dbReference>
<keyword evidence="2 8" id="KW-0863">Zinc-finger</keyword>
<dbReference type="PROSITE" id="PS50884">
    <property type="entry name" value="ZF_DOF_2"/>
    <property type="match status" value="1"/>
</dbReference>
<dbReference type="EMBL" id="CAMGYJ010000004">
    <property type="protein sequence ID" value="CAI0405901.1"/>
    <property type="molecule type" value="Genomic_DNA"/>
</dbReference>
<dbReference type="Proteomes" id="UP001154282">
    <property type="component" value="Unassembled WGS sequence"/>
</dbReference>
<dbReference type="GO" id="GO:0005634">
    <property type="term" value="C:nucleus"/>
    <property type="evidence" value="ECO:0007669"/>
    <property type="project" value="UniProtKB-SubCell"/>
</dbReference>
<feature type="compositionally biased region" description="Acidic residues" evidence="9">
    <location>
        <begin position="81"/>
        <end position="90"/>
    </location>
</feature>
<keyword evidence="13" id="KW-1185">Reference proteome</keyword>
<feature type="region of interest" description="Disordered" evidence="9">
    <location>
        <begin position="385"/>
        <end position="451"/>
    </location>
</feature>
<evidence type="ECO:0000256" key="3">
    <source>
        <dbReference type="ARBA" id="ARBA00022833"/>
    </source>
</evidence>
<feature type="compositionally biased region" description="Polar residues" evidence="9">
    <location>
        <begin position="493"/>
        <end position="502"/>
    </location>
</feature>
<evidence type="ECO:0000256" key="8">
    <source>
        <dbReference type="PROSITE-ProRule" id="PRU00071"/>
    </source>
</evidence>
<dbReference type="Pfam" id="PF02701">
    <property type="entry name" value="Zn_ribbon_Dof"/>
    <property type="match status" value="1"/>
</dbReference>
<evidence type="ECO:0000256" key="5">
    <source>
        <dbReference type="ARBA" id="ARBA00023125"/>
    </source>
</evidence>
<dbReference type="GO" id="GO:0008270">
    <property type="term" value="F:zinc ion binding"/>
    <property type="evidence" value="ECO:0007669"/>
    <property type="project" value="UniProtKB-KW"/>
</dbReference>
<dbReference type="GO" id="GO:0003677">
    <property type="term" value="F:DNA binding"/>
    <property type="evidence" value="ECO:0007669"/>
    <property type="project" value="UniProtKB-UniRule"/>
</dbReference>
<dbReference type="InterPro" id="IPR045174">
    <property type="entry name" value="Dof"/>
</dbReference>
<feature type="compositionally biased region" description="Polar residues" evidence="9">
    <location>
        <begin position="125"/>
        <end position="139"/>
    </location>
</feature>
<feature type="domain" description="Dof-type" evidence="10">
    <location>
        <begin position="174"/>
        <end position="228"/>
    </location>
</feature>
<dbReference type="PANTHER" id="PTHR31089:SF78">
    <property type="entry name" value="CYCLIC DOF FACTOR 5"/>
    <property type="match status" value="1"/>
</dbReference>
<feature type="region of interest" description="Disordered" evidence="9">
    <location>
        <begin position="468"/>
        <end position="502"/>
    </location>
</feature>